<dbReference type="EMBL" id="KN824277">
    <property type="protein sequence ID" value="KIM33790.1"/>
    <property type="molecule type" value="Genomic_DNA"/>
</dbReference>
<accession>A0A0C3BAF5</accession>
<reference evidence="3" key="2">
    <citation type="submission" date="2015-01" db="EMBL/GenBank/DDBJ databases">
        <title>Evolutionary Origins and Diversification of the Mycorrhizal Mutualists.</title>
        <authorList>
            <consortium name="DOE Joint Genome Institute"/>
            <consortium name="Mycorrhizal Genomics Consortium"/>
            <person name="Kohler A."/>
            <person name="Kuo A."/>
            <person name="Nagy L.G."/>
            <person name="Floudas D."/>
            <person name="Copeland A."/>
            <person name="Barry K.W."/>
            <person name="Cichocki N."/>
            <person name="Veneault-Fourrey C."/>
            <person name="LaButti K."/>
            <person name="Lindquist E.A."/>
            <person name="Lipzen A."/>
            <person name="Lundell T."/>
            <person name="Morin E."/>
            <person name="Murat C."/>
            <person name="Riley R."/>
            <person name="Ohm R."/>
            <person name="Sun H."/>
            <person name="Tunlid A."/>
            <person name="Henrissat B."/>
            <person name="Grigoriev I.V."/>
            <person name="Hibbett D.S."/>
            <person name="Martin F."/>
        </authorList>
    </citation>
    <scope>NUCLEOTIDE SEQUENCE [LARGE SCALE GENOMIC DNA]</scope>
    <source>
        <strain evidence="3">MAFF 305830</strain>
    </source>
</reference>
<evidence type="ECO:0000313" key="3">
    <source>
        <dbReference type="Proteomes" id="UP000054097"/>
    </source>
</evidence>
<feature type="compositionally biased region" description="Polar residues" evidence="1">
    <location>
        <begin position="246"/>
        <end position="261"/>
    </location>
</feature>
<evidence type="ECO:0000256" key="1">
    <source>
        <dbReference type="SAM" id="MobiDB-lite"/>
    </source>
</evidence>
<dbReference type="Proteomes" id="UP000054097">
    <property type="component" value="Unassembled WGS sequence"/>
</dbReference>
<dbReference type="OrthoDB" id="29308at2759"/>
<protein>
    <submittedName>
        <fullName evidence="2">Uncharacterized protein</fullName>
    </submittedName>
</protein>
<proteinExistence type="predicted"/>
<keyword evidence="3" id="KW-1185">Reference proteome</keyword>
<dbReference type="STRING" id="933852.A0A0C3BAF5"/>
<dbReference type="AlphaFoldDB" id="A0A0C3BAF5"/>
<organism evidence="2 3">
    <name type="scientific">Serendipita vermifera MAFF 305830</name>
    <dbReference type="NCBI Taxonomy" id="933852"/>
    <lineage>
        <taxon>Eukaryota</taxon>
        <taxon>Fungi</taxon>
        <taxon>Dikarya</taxon>
        <taxon>Basidiomycota</taxon>
        <taxon>Agaricomycotina</taxon>
        <taxon>Agaricomycetes</taxon>
        <taxon>Sebacinales</taxon>
        <taxon>Serendipitaceae</taxon>
        <taxon>Serendipita</taxon>
    </lineage>
</organism>
<name>A0A0C3BAF5_SERVB</name>
<dbReference type="HOGENOM" id="CLU_704307_0_0_1"/>
<feature type="region of interest" description="Disordered" evidence="1">
    <location>
        <begin position="243"/>
        <end position="267"/>
    </location>
</feature>
<gene>
    <name evidence="2" type="ORF">M408DRAFT_85359</name>
</gene>
<reference evidence="2 3" key="1">
    <citation type="submission" date="2014-04" db="EMBL/GenBank/DDBJ databases">
        <authorList>
            <consortium name="DOE Joint Genome Institute"/>
            <person name="Kuo A."/>
            <person name="Zuccaro A."/>
            <person name="Kohler A."/>
            <person name="Nagy L.G."/>
            <person name="Floudas D."/>
            <person name="Copeland A."/>
            <person name="Barry K.W."/>
            <person name="Cichocki N."/>
            <person name="Veneault-Fourrey C."/>
            <person name="LaButti K."/>
            <person name="Lindquist E.A."/>
            <person name="Lipzen A."/>
            <person name="Lundell T."/>
            <person name="Morin E."/>
            <person name="Murat C."/>
            <person name="Sun H."/>
            <person name="Tunlid A."/>
            <person name="Henrissat B."/>
            <person name="Grigoriev I.V."/>
            <person name="Hibbett D.S."/>
            <person name="Martin F."/>
            <person name="Nordberg H.P."/>
            <person name="Cantor M.N."/>
            <person name="Hua S.X."/>
        </authorList>
    </citation>
    <scope>NUCLEOTIDE SEQUENCE [LARGE SCALE GENOMIC DNA]</scope>
    <source>
        <strain evidence="2 3">MAFF 305830</strain>
    </source>
</reference>
<evidence type="ECO:0000313" key="2">
    <source>
        <dbReference type="EMBL" id="KIM33790.1"/>
    </source>
</evidence>
<sequence>MRTVSRFPAALVTTKLMQTFRTSEASLHPLSFLSPLLRSTDVNVISVLLQALVALPVQTWAGGLVTNGSDEDPHKTGQKESLMVEKQSSILTPSPVGEIAEAELFGDEVEQEVWQTPAQTDAPLNEEMILPALFSETEVGIIVGLLRSRDENIRKMTLSLLASSDPSPDGVVNQYLNQLLTAASLSRSPETETAEEMIRRTSLVCQALQVAEVLSGNNGTTYATSVADIILRTDNQQTHKVALGSPTLSNRSRTSADTKSSGKGRGGTMEKAIEMVLTRARKTPTFFSQFSGQIIQTILNQRVDDRISITFLVISAAVVCEEEEITRDEAGQLLYRFNGYLLLTTASIQETLFLVMLRLLACLESAPEAVVNTINELKYRSGRHIQQVPGNV</sequence>